<proteinExistence type="predicted"/>
<feature type="chain" id="PRO_5047308061" evidence="1">
    <location>
        <begin position="35"/>
        <end position="49"/>
    </location>
</feature>
<keyword evidence="1" id="KW-0732">Signal</keyword>
<feature type="signal peptide" evidence="1">
    <location>
        <begin position="1"/>
        <end position="34"/>
    </location>
</feature>
<protein>
    <submittedName>
        <fullName evidence="2">Uncharacterized protein</fullName>
    </submittedName>
</protein>
<comment type="caution">
    <text evidence="2">The sequence shown here is derived from an EMBL/GenBank/DDBJ whole genome shotgun (WGS) entry which is preliminary data.</text>
</comment>
<sequence>MYRATNRNLACLSAALMMATTLLTITLAPEPAAAASTRTTAQAARCPLA</sequence>
<dbReference type="RefSeq" id="WP_167955940.1">
    <property type="nucleotide sequence ID" value="NZ_JAATJE010000002.1"/>
</dbReference>
<evidence type="ECO:0000256" key="1">
    <source>
        <dbReference type="SAM" id="SignalP"/>
    </source>
</evidence>
<dbReference type="EMBL" id="JAATJE010000002">
    <property type="protein sequence ID" value="NJC35224.1"/>
    <property type="molecule type" value="Genomic_DNA"/>
</dbReference>
<keyword evidence="3" id="KW-1185">Reference proteome</keyword>
<reference evidence="2 3" key="1">
    <citation type="submission" date="2020-03" db="EMBL/GenBank/DDBJ databases">
        <title>Genomic Encyclopedia of Type Strains, Phase IV (KMG-IV): sequencing the most valuable type-strain genomes for metagenomic binning, comparative biology and taxonomic classification.</title>
        <authorList>
            <person name="Goeker M."/>
        </authorList>
    </citation>
    <scope>NUCLEOTIDE SEQUENCE [LARGE SCALE GENOMIC DNA]</scope>
    <source>
        <strain evidence="2 3">DSM 27651</strain>
    </source>
</reference>
<accession>A0ABX0XPN5</accession>
<evidence type="ECO:0000313" key="2">
    <source>
        <dbReference type="EMBL" id="NJC35224.1"/>
    </source>
</evidence>
<evidence type="ECO:0000313" key="3">
    <source>
        <dbReference type="Proteomes" id="UP000734218"/>
    </source>
</evidence>
<organism evidence="2 3">
    <name type="scientific">Sphingomonas jejuensis</name>
    <dbReference type="NCBI Taxonomy" id="904715"/>
    <lineage>
        <taxon>Bacteria</taxon>
        <taxon>Pseudomonadati</taxon>
        <taxon>Pseudomonadota</taxon>
        <taxon>Alphaproteobacteria</taxon>
        <taxon>Sphingomonadales</taxon>
        <taxon>Sphingomonadaceae</taxon>
        <taxon>Sphingomonas</taxon>
    </lineage>
</organism>
<name>A0ABX0XPN5_9SPHN</name>
<dbReference type="Proteomes" id="UP000734218">
    <property type="component" value="Unassembled WGS sequence"/>
</dbReference>
<gene>
    <name evidence="2" type="ORF">GGR88_002738</name>
</gene>